<dbReference type="EMBL" id="BRZM01000549">
    <property type="protein sequence ID" value="GLD71262.1"/>
    <property type="molecule type" value="Genomic_DNA"/>
</dbReference>
<dbReference type="Proteomes" id="UP001279410">
    <property type="component" value="Unassembled WGS sequence"/>
</dbReference>
<evidence type="ECO:0000313" key="2">
    <source>
        <dbReference type="Proteomes" id="UP001279410"/>
    </source>
</evidence>
<comment type="caution">
    <text evidence="1">The sequence shown here is derived from an EMBL/GenBank/DDBJ whole genome shotgun (WGS) entry which is preliminary data.</text>
</comment>
<organism evidence="1 2">
    <name type="scientific">Lates japonicus</name>
    <name type="common">Japanese lates</name>
    <dbReference type="NCBI Taxonomy" id="270547"/>
    <lineage>
        <taxon>Eukaryota</taxon>
        <taxon>Metazoa</taxon>
        <taxon>Chordata</taxon>
        <taxon>Craniata</taxon>
        <taxon>Vertebrata</taxon>
        <taxon>Euteleostomi</taxon>
        <taxon>Actinopterygii</taxon>
        <taxon>Neopterygii</taxon>
        <taxon>Teleostei</taxon>
        <taxon>Neoteleostei</taxon>
        <taxon>Acanthomorphata</taxon>
        <taxon>Carangaria</taxon>
        <taxon>Carangaria incertae sedis</taxon>
        <taxon>Centropomidae</taxon>
        <taxon>Lates</taxon>
    </lineage>
</organism>
<accession>A0AAD3NB54</accession>
<proteinExistence type="predicted"/>
<keyword evidence="2" id="KW-1185">Reference proteome</keyword>
<sequence>MSLSHAILSSDLDTLGVLSVWLWSLRLIGTSPAGGCQLIVEPQCHMLPTIKHGTTPRRAVVKAPSRHVARLSCYRHIMLFGCSRSLCQCVTAGQLAAGRAALCVVLRGGEGRLRARPPDIQRLWPDFCAALSSVSSALPAPITIIPSSSSSSPSSSSVTHTAAATRPCCLLHSTTDQNHVRTHTHIELFEAFDMLLSVSDWLAAVCGGKDLHFLSWRQGFVSAQKLVCKLQ</sequence>
<reference evidence="1" key="1">
    <citation type="submission" date="2022-08" db="EMBL/GenBank/DDBJ databases">
        <title>Genome sequencing of akame (Lates japonicus).</title>
        <authorList>
            <person name="Hashiguchi Y."/>
            <person name="Takahashi H."/>
        </authorList>
    </citation>
    <scope>NUCLEOTIDE SEQUENCE</scope>
    <source>
        <strain evidence="1">Kochi</strain>
    </source>
</reference>
<dbReference type="AlphaFoldDB" id="A0AAD3NB54"/>
<gene>
    <name evidence="1" type="ORF">AKAME5_002258300</name>
</gene>
<name>A0AAD3NB54_LATJO</name>
<evidence type="ECO:0000313" key="1">
    <source>
        <dbReference type="EMBL" id="GLD71262.1"/>
    </source>
</evidence>
<protein>
    <submittedName>
        <fullName evidence="1">Atrial natriuretic peptide-converting enzyme isoform X1</fullName>
    </submittedName>
</protein>